<feature type="non-terminal residue" evidence="4">
    <location>
        <position position="189"/>
    </location>
</feature>
<dbReference type="Proteomes" id="UP000694865">
    <property type="component" value="Unplaced"/>
</dbReference>
<name>A0ABM0MUK6_SACKO</name>
<protein>
    <submittedName>
        <fullName evidence="4">Uncharacterized protein LOC102807749</fullName>
    </submittedName>
</protein>
<gene>
    <name evidence="4" type="primary">LOC102807749</name>
</gene>
<keyword evidence="2" id="KW-0812">Transmembrane</keyword>
<feature type="transmembrane region" description="Helical" evidence="2">
    <location>
        <begin position="92"/>
        <end position="113"/>
    </location>
</feature>
<keyword evidence="3" id="KW-1185">Reference proteome</keyword>
<evidence type="ECO:0000313" key="4">
    <source>
        <dbReference type="RefSeq" id="XP_006823697.1"/>
    </source>
</evidence>
<feature type="compositionally biased region" description="Polar residues" evidence="1">
    <location>
        <begin position="1"/>
        <end position="12"/>
    </location>
</feature>
<dbReference type="GeneID" id="102807749"/>
<keyword evidence="2" id="KW-1133">Transmembrane helix</keyword>
<feature type="non-terminal residue" evidence="4">
    <location>
        <position position="1"/>
    </location>
</feature>
<feature type="region of interest" description="Disordered" evidence="1">
    <location>
        <begin position="1"/>
        <end position="22"/>
    </location>
</feature>
<sequence length="189" mass="21074">HGTAPGDSNTEVNKAKTKPKTKLNTKAARREFSYNKEDALSGAKEILIAAMDKLLAKDYIKVGVFVGAIVVLQGVISALQNGATEYPDIMQNAMISVIEILWPAIVAGDKLLFSCSRREAIYRKYHEVRLSATLKRALLTLCEHVNQKANNSQRAYLVNAIFEEILLRREKIYKHDNTPVMKMDIIGGN</sequence>
<feature type="transmembrane region" description="Helical" evidence="2">
    <location>
        <begin position="59"/>
        <end position="80"/>
    </location>
</feature>
<organism evidence="3 4">
    <name type="scientific">Saccoglossus kowalevskii</name>
    <name type="common">Acorn worm</name>
    <dbReference type="NCBI Taxonomy" id="10224"/>
    <lineage>
        <taxon>Eukaryota</taxon>
        <taxon>Metazoa</taxon>
        <taxon>Hemichordata</taxon>
        <taxon>Enteropneusta</taxon>
        <taxon>Harrimaniidae</taxon>
        <taxon>Saccoglossus</taxon>
    </lineage>
</organism>
<evidence type="ECO:0000256" key="2">
    <source>
        <dbReference type="SAM" id="Phobius"/>
    </source>
</evidence>
<accession>A0ABM0MUK6</accession>
<reference evidence="4" key="1">
    <citation type="submission" date="2025-08" db="UniProtKB">
        <authorList>
            <consortium name="RefSeq"/>
        </authorList>
    </citation>
    <scope>IDENTIFICATION</scope>
    <source>
        <tissue evidence="4">Testes</tissue>
    </source>
</reference>
<keyword evidence="2" id="KW-0472">Membrane</keyword>
<proteinExistence type="predicted"/>
<evidence type="ECO:0000313" key="3">
    <source>
        <dbReference type="Proteomes" id="UP000694865"/>
    </source>
</evidence>
<evidence type="ECO:0000256" key="1">
    <source>
        <dbReference type="SAM" id="MobiDB-lite"/>
    </source>
</evidence>
<dbReference type="RefSeq" id="XP_006823697.1">
    <property type="nucleotide sequence ID" value="XM_006823634.1"/>
</dbReference>